<dbReference type="AlphaFoldDB" id="A0A8J7YHU3"/>
<accession>A0A8J7YHU3</accession>
<evidence type="ECO:0000313" key="3">
    <source>
        <dbReference type="Proteomes" id="UP000716004"/>
    </source>
</evidence>
<organism evidence="2 3">
    <name type="scientific">Candidatus Sysuiplasma superficiale</name>
    <dbReference type="NCBI Taxonomy" id="2823368"/>
    <lineage>
        <taxon>Archaea</taxon>
        <taxon>Methanobacteriati</taxon>
        <taxon>Thermoplasmatota</taxon>
        <taxon>Thermoplasmata</taxon>
        <taxon>Candidatus Sysuiplasmatales</taxon>
        <taxon>Candidatus Sysuiplasmataceae</taxon>
        <taxon>Candidatus Sysuiplasma</taxon>
    </lineage>
</organism>
<evidence type="ECO:0000259" key="1">
    <source>
        <dbReference type="Pfam" id="PF01636"/>
    </source>
</evidence>
<dbReference type="Proteomes" id="UP000716004">
    <property type="component" value="Unassembled WGS sequence"/>
</dbReference>
<name>A0A8J7YHU3_9ARCH</name>
<gene>
    <name evidence="2" type="ORF">J9259_00660</name>
</gene>
<feature type="domain" description="Aminoglycoside phosphotransferase" evidence="1">
    <location>
        <begin position="196"/>
        <end position="369"/>
    </location>
</feature>
<protein>
    <submittedName>
        <fullName evidence="2">Phosphotransferase</fullName>
    </submittedName>
</protein>
<sequence length="486" mass="54606">MGRMLDILSEGESLNRIAARVSSERWFGSKTRQIAEAVIRDSAEVRMDGSNFLLALIDFRFDDCGEELYFVPLLLSEKRDEVKDAWFETDCGAGKLYVGDALQSADFIEYLMEIARSGSRVNFGKGSAHYSLTRYFRECMPPAGSGIRRMEVEQSNSSSVIGGRAIYKTFRRLQAGINPDYEMPLFISQRSASAIVPRPLAYLEYSSGERMALGILSEYVPNDGDCWKYFTSTLLQQTTGGMGSPEEIDDAVADIAGTVAEMHNVLSGGEGVRGFEPERIGEEDVKRWLNGYTALRERTLASLSNREKLPARVKPLADQLLSVQDSAADVRELFGPLLSGSTHKIRTHGDLHLGQILRASGRYIIIDFEGEPMRDIGERRMLHCALRDVAGMLRSLDYAVMYAHRASGSNGEDAAKNFSSRMQRIFLDSYWRNYRPVAAYLPPSFEGMTDSLKFFVREKAMYEIAYELNNRPDWTDIPLRALLSIL</sequence>
<proteinExistence type="predicted"/>
<dbReference type="EMBL" id="JAGVSJ010000001">
    <property type="protein sequence ID" value="MBX8631027.1"/>
    <property type="molecule type" value="Genomic_DNA"/>
</dbReference>
<dbReference type="Gene3D" id="3.90.1200.10">
    <property type="match status" value="1"/>
</dbReference>
<dbReference type="SUPFAM" id="SSF56112">
    <property type="entry name" value="Protein kinase-like (PK-like)"/>
    <property type="match status" value="1"/>
</dbReference>
<comment type="caution">
    <text evidence="2">The sequence shown here is derived from an EMBL/GenBank/DDBJ whole genome shotgun (WGS) entry which is preliminary data.</text>
</comment>
<evidence type="ECO:0000313" key="2">
    <source>
        <dbReference type="EMBL" id="MBX8631027.1"/>
    </source>
</evidence>
<dbReference type="InterPro" id="IPR002575">
    <property type="entry name" value="Aminoglycoside_PTrfase"/>
</dbReference>
<dbReference type="Pfam" id="PF01636">
    <property type="entry name" value="APH"/>
    <property type="match status" value="1"/>
</dbReference>
<dbReference type="InterPro" id="IPR011009">
    <property type="entry name" value="Kinase-like_dom_sf"/>
</dbReference>
<reference evidence="2" key="1">
    <citation type="submission" date="2021-04" db="EMBL/GenBank/DDBJ databases">
        <title>Genomic insights into ecological role and evolution of a novel Thermoplasmata order Candidatus Sysuiplasmatales.</title>
        <authorList>
            <person name="Yuan Y."/>
        </authorList>
    </citation>
    <scope>NUCLEOTIDE SEQUENCE</scope>
    <source>
        <strain evidence="2">YP2-bin.285</strain>
    </source>
</reference>